<dbReference type="Gene3D" id="3.40.605.10">
    <property type="entry name" value="Aldehyde Dehydrogenase, Chain A, domain 1"/>
    <property type="match status" value="1"/>
</dbReference>
<accession>A0A0U3GN45</accession>
<dbReference type="Pfam" id="PF00171">
    <property type="entry name" value="Aldedh"/>
    <property type="match status" value="1"/>
</dbReference>
<dbReference type="EMBL" id="CP013694">
    <property type="protein sequence ID" value="ALU30169.1"/>
    <property type="molecule type" value="Genomic_DNA"/>
</dbReference>
<evidence type="ECO:0000256" key="1">
    <source>
        <dbReference type="ARBA" id="ARBA00009986"/>
    </source>
</evidence>
<name>A0A0U3GN45_9CREN</name>
<comment type="similarity">
    <text evidence="1 5">Belongs to the aldehyde dehydrogenase family.</text>
</comment>
<dbReference type="Proteomes" id="UP000060043">
    <property type="component" value="Chromosome"/>
</dbReference>
<dbReference type="InterPro" id="IPR016162">
    <property type="entry name" value="Ald_DH_N"/>
</dbReference>
<evidence type="ECO:0000256" key="2">
    <source>
        <dbReference type="ARBA" id="ARBA00011881"/>
    </source>
</evidence>
<organism evidence="7 10">
    <name type="scientific">Sulfolobus acidocaldarius</name>
    <dbReference type="NCBI Taxonomy" id="2285"/>
    <lineage>
        <taxon>Archaea</taxon>
        <taxon>Thermoproteota</taxon>
        <taxon>Thermoprotei</taxon>
        <taxon>Sulfolobales</taxon>
        <taxon>Sulfolobaceae</taxon>
        <taxon>Sulfolobus</taxon>
    </lineage>
</organism>
<dbReference type="Proteomes" id="UP000065473">
    <property type="component" value="Chromosome"/>
</dbReference>
<dbReference type="FunFam" id="3.40.309.10:FF:000012">
    <property type="entry name" value="Betaine aldehyde dehydrogenase"/>
    <property type="match status" value="1"/>
</dbReference>
<dbReference type="GO" id="GO:0016620">
    <property type="term" value="F:oxidoreductase activity, acting on the aldehyde or oxo group of donors, NAD or NADP as acceptor"/>
    <property type="evidence" value="ECO:0007669"/>
    <property type="project" value="InterPro"/>
</dbReference>
<feature type="domain" description="Aldehyde dehydrogenase" evidence="6">
    <location>
        <begin position="15"/>
        <end position="477"/>
    </location>
</feature>
<dbReference type="PaxDb" id="1435377-SUSAZ_08045"/>
<evidence type="ECO:0000256" key="4">
    <source>
        <dbReference type="PROSITE-ProRule" id="PRU10007"/>
    </source>
</evidence>
<dbReference type="CDD" id="cd07097">
    <property type="entry name" value="ALDH_KGSADH-YcbD"/>
    <property type="match status" value="1"/>
</dbReference>
<dbReference type="RefSeq" id="WP_011278508.1">
    <property type="nucleotide sequence ID" value="NZ_BHWZ01000004.1"/>
</dbReference>
<evidence type="ECO:0000313" key="8">
    <source>
        <dbReference type="EMBL" id="ALU30864.1"/>
    </source>
</evidence>
<dbReference type="OrthoDB" id="6342at2157"/>
<dbReference type="SUPFAM" id="SSF53720">
    <property type="entry name" value="ALDH-like"/>
    <property type="match status" value="1"/>
</dbReference>
<feature type="active site" evidence="4">
    <location>
        <position position="247"/>
    </location>
</feature>
<evidence type="ECO:0000313" key="9">
    <source>
        <dbReference type="Proteomes" id="UP000060043"/>
    </source>
</evidence>
<evidence type="ECO:0000256" key="3">
    <source>
        <dbReference type="ARBA" id="ARBA00023002"/>
    </source>
</evidence>
<dbReference type="InterPro" id="IPR029510">
    <property type="entry name" value="Ald_DH_CS_GLU"/>
</dbReference>
<dbReference type="InterPro" id="IPR016163">
    <property type="entry name" value="Ald_DH_C"/>
</dbReference>
<dbReference type="InterPro" id="IPR016161">
    <property type="entry name" value="Ald_DH/histidinol_DH"/>
</dbReference>
<dbReference type="STRING" id="1435377.SUSAZ_08045"/>
<dbReference type="AlphaFoldDB" id="A0A0U3GN45"/>
<protein>
    <submittedName>
        <fullName evidence="7">Aldehyde dehydrogenase</fullName>
    </submittedName>
</protein>
<dbReference type="InterPro" id="IPR015590">
    <property type="entry name" value="Aldehyde_DH_dom"/>
</dbReference>
<keyword evidence="3 5" id="KW-0560">Oxidoreductase</keyword>
<sequence>MEKGVYIGKLVKPVDREWYEVRNPADYREIVSKFPRLHRKDVVDAIKIAKESYEKWREYTAYERAKILFKTADILESRMQEIAKTLTMEEGKTLGESAYEVERVTSLLRYYGGLTLNSHGKTLQSSMKNSMHLTVREPIGVVGIITPWNFPFLIPGWKIAPALATGNTVVFKPASNTPTVAFELVNALYEAGLPEGVVNLVTGSGREVGDEIVTNKEIKAVSFTGSLEVGREVNSKIGNRFTRLQLELGGKNATVLTKNGDFNLAIEHVTWSVMVNTGQVCLATSRFLVPKELHDKAVNAMTESFKSLVVGNALKQPVHMGPLSSRDQYEKVLGYVEIGKDEGAKLVYGGEPIKGEDYDYGYFVKPTIFDNVTKDMRIAKEEIFGPVLAIMTYESLDEAIEIVNSTDYGLTAEIVTNNLNEAMKFSEGVEAGVVKVNRPTVELDQWVPYGGFKGSGNDVYKELGEEALDFYTKIKAVHLQY</sequence>
<gene>
    <name evidence="7" type="ORF">ATY89_09625</name>
    <name evidence="8" type="ORF">ATZ20_01035</name>
</gene>
<evidence type="ECO:0000259" key="6">
    <source>
        <dbReference type="Pfam" id="PF00171"/>
    </source>
</evidence>
<dbReference type="PANTHER" id="PTHR11699">
    <property type="entry name" value="ALDEHYDE DEHYDROGENASE-RELATED"/>
    <property type="match status" value="1"/>
</dbReference>
<dbReference type="OMA" id="NWYGFNV"/>
<dbReference type="PROSITE" id="PS00687">
    <property type="entry name" value="ALDEHYDE_DEHYDR_GLU"/>
    <property type="match status" value="1"/>
</dbReference>
<dbReference type="Gene3D" id="3.40.309.10">
    <property type="entry name" value="Aldehyde Dehydrogenase, Chain A, domain 2"/>
    <property type="match status" value="1"/>
</dbReference>
<evidence type="ECO:0000313" key="10">
    <source>
        <dbReference type="Proteomes" id="UP000065473"/>
    </source>
</evidence>
<comment type="subunit">
    <text evidence="2">Homotetramer.</text>
</comment>
<proteinExistence type="inferred from homology"/>
<dbReference type="FunFam" id="3.40.605.10:FF:000007">
    <property type="entry name" value="NAD/NADP-dependent betaine aldehyde dehydrogenase"/>
    <property type="match status" value="1"/>
</dbReference>
<evidence type="ECO:0000313" key="7">
    <source>
        <dbReference type="EMBL" id="ALU30169.1"/>
    </source>
</evidence>
<evidence type="ECO:0000256" key="5">
    <source>
        <dbReference type="RuleBase" id="RU003345"/>
    </source>
</evidence>
<dbReference type="GeneID" id="14552191"/>
<dbReference type="EMBL" id="CP013695">
    <property type="protein sequence ID" value="ALU30864.1"/>
    <property type="molecule type" value="Genomic_DNA"/>
</dbReference>
<reference evidence="9 10" key="1">
    <citation type="submission" date="2015-12" db="EMBL/GenBank/DDBJ databases">
        <title>A stable core within a dynamic pangenome in Sulfolobus acidocaldarius.</title>
        <authorList>
            <person name="Anderson R."/>
            <person name="Kouris A."/>
            <person name="Seward C."/>
            <person name="Campbell K."/>
            <person name="Whitaker R."/>
        </authorList>
    </citation>
    <scope>NUCLEOTIDE SEQUENCE [LARGE SCALE GENOMIC DNA]</scope>
    <source>
        <strain evidence="7 10">GG12-C01-09</strain>
        <strain evidence="8 9">NG05B_CO5_07</strain>
    </source>
</reference>